<comment type="similarity">
    <text evidence="1">Belongs to the peptidase S10 family.</text>
</comment>
<proteinExistence type="inferred from homology"/>
<dbReference type="PROSITE" id="PS00560">
    <property type="entry name" value="CARBOXYPEPT_SER_HIS"/>
    <property type="match status" value="1"/>
</dbReference>
<reference evidence="3 4" key="2">
    <citation type="submission" date="2018-11" db="EMBL/GenBank/DDBJ databases">
        <authorList>
            <consortium name="Pathogen Informatics"/>
        </authorList>
    </citation>
    <scope>NUCLEOTIDE SEQUENCE [LARGE SCALE GENOMIC DNA]</scope>
</reference>
<dbReference type="InterPro" id="IPR029058">
    <property type="entry name" value="AB_hydrolase_fold"/>
</dbReference>
<sequence>NVGGFPCYIDHAINRYLSLPDVREALHVPNYVQSWSLCSFDVGEHYIWEHSDMSMVFQEIFELTRNSGHKFRILIYNGDTDLACPILEAQCYSPQIGGYLKEFKTSNDLLTITVSTVKGAGHMVPTDRAGPMAQLMSNFLDGSSDWDKPFPYPVDRKPLITPYTEVTETTTQSTVTTQTKTTGSTTTSTTTEQPKGCRRVTYYSILLVLILLPMLS</sequence>
<name>A0A0N5CQN5_THECL</name>
<dbReference type="GO" id="GO:0004185">
    <property type="term" value="F:serine-type carboxypeptidase activity"/>
    <property type="evidence" value="ECO:0007669"/>
    <property type="project" value="InterPro"/>
</dbReference>
<reference evidence="5" key="1">
    <citation type="submission" date="2017-02" db="UniProtKB">
        <authorList>
            <consortium name="WormBaseParasite"/>
        </authorList>
    </citation>
    <scope>IDENTIFICATION</scope>
</reference>
<evidence type="ECO:0000256" key="2">
    <source>
        <dbReference type="SAM" id="MobiDB-lite"/>
    </source>
</evidence>
<evidence type="ECO:0000313" key="4">
    <source>
        <dbReference type="Proteomes" id="UP000276776"/>
    </source>
</evidence>
<accession>A0A0N5CQN5</accession>
<protein>
    <submittedName>
        <fullName evidence="5">Serine carboxypeptidase</fullName>
    </submittedName>
</protein>
<dbReference type="GO" id="GO:0006508">
    <property type="term" value="P:proteolysis"/>
    <property type="evidence" value="ECO:0007669"/>
    <property type="project" value="InterPro"/>
</dbReference>
<dbReference type="OrthoDB" id="443318at2759"/>
<dbReference type="AlphaFoldDB" id="A0A0N5CQN5"/>
<organism evidence="5">
    <name type="scientific">Thelazia callipaeda</name>
    <name type="common">Oriental eyeworm</name>
    <name type="synonym">Parasitic nematode</name>
    <dbReference type="NCBI Taxonomy" id="103827"/>
    <lineage>
        <taxon>Eukaryota</taxon>
        <taxon>Metazoa</taxon>
        <taxon>Ecdysozoa</taxon>
        <taxon>Nematoda</taxon>
        <taxon>Chromadorea</taxon>
        <taxon>Rhabditida</taxon>
        <taxon>Spirurina</taxon>
        <taxon>Spiruromorpha</taxon>
        <taxon>Thelazioidea</taxon>
        <taxon>Thelaziidae</taxon>
        <taxon>Thelazia</taxon>
    </lineage>
</organism>
<dbReference type="SUPFAM" id="SSF53474">
    <property type="entry name" value="alpha/beta-Hydrolases"/>
    <property type="match status" value="1"/>
</dbReference>
<dbReference type="Gene3D" id="3.40.50.11320">
    <property type="match status" value="1"/>
</dbReference>
<dbReference type="Pfam" id="PF00450">
    <property type="entry name" value="Peptidase_S10"/>
    <property type="match status" value="2"/>
</dbReference>
<dbReference type="STRING" id="103827.A0A0N5CQN5"/>
<dbReference type="InterPro" id="IPR001563">
    <property type="entry name" value="Peptidase_S10"/>
</dbReference>
<dbReference type="WBParaSite" id="TCLT_0000253501-mRNA-1">
    <property type="protein sequence ID" value="TCLT_0000253501-mRNA-1"/>
    <property type="gene ID" value="TCLT_0000253501"/>
</dbReference>
<dbReference type="InterPro" id="IPR033124">
    <property type="entry name" value="Ser_caboxypep_his_AS"/>
</dbReference>
<dbReference type="OMA" id="NNDLPIK"/>
<evidence type="ECO:0000256" key="1">
    <source>
        <dbReference type="ARBA" id="ARBA00009431"/>
    </source>
</evidence>
<evidence type="ECO:0000313" key="3">
    <source>
        <dbReference type="EMBL" id="VDM98544.1"/>
    </source>
</evidence>
<keyword evidence="4" id="KW-1185">Reference proteome</keyword>
<gene>
    <name evidence="3" type="ORF">TCLT_LOCUS2536</name>
</gene>
<dbReference type="Gene3D" id="3.40.50.12670">
    <property type="match status" value="1"/>
</dbReference>
<evidence type="ECO:0000313" key="5">
    <source>
        <dbReference type="WBParaSite" id="TCLT_0000253501-mRNA-1"/>
    </source>
</evidence>
<feature type="region of interest" description="Disordered" evidence="2">
    <location>
        <begin position="167"/>
        <end position="193"/>
    </location>
</feature>
<dbReference type="EMBL" id="UYYF01000549">
    <property type="protein sequence ID" value="VDM98544.1"/>
    <property type="molecule type" value="Genomic_DNA"/>
</dbReference>
<dbReference type="Proteomes" id="UP000276776">
    <property type="component" value="Unassembled WGS sequence"/>
</dbReference>